<evidence type="ECO:0000313" key="2">
    <source>
        <dbReference type="Proteomes" id="UP001529510"/>
    </source>
</evidence>
<dbReference type="PANTHER" id="PTHR33050:SF7">
    <property type="entry name" value="RIBONUCLEASE H"/>
    <property type="match status" value="1"/>
</dbReference>
<evidence type="ECO:0000313" key="1">
    <source>
        <dbReference type="EMBL" id="KAL0148546.1"/>
    </source>
</evidence>
<sequence length="527" mass="58285">MELDSVSMLARLTEERAQSSDIIRRCGRGHAAQLVSYETTSALAPWPDPEMGMAPVASFSALDQTWRSYGQGHVILNTDASRMGWGAVCNGQAASGSWIGPRLQWHINCLELLAVFLALRRVLVRTDNMATVAYINHQGGLRSRRILKWLKSLRAVHIPGELNRAADALSCQLTLPGELRLHPRVVQHIWSRFGEAQIDLFASPESAHCQLFYSLTEAPLGTDALAHRWPQGLTNLLAQTLCKIREDEEQVLLVAPYWPTQTCPSLEDSPEKGPSFSGDGYYLAPAPRSLEPSRVASGRDVADLSGLPQAVVDIITQARAPSMRQAYALRFPPLLCPVRALHIYVDHTQSFRRSEQLFVCFGGQQKGNAVSNRGWPIGWSMPSPWRTSARGMYFVSVSAPPMGPGIIGIPAGPPLSWLPGRWGGYALSTCLARLPAGIVLNDVTRFRLVAFSIDPPNTSVLTRERRHYVPLGTTLDCARDAGIRLLSKNLSEWMHAAILYTRMYGGVEWHANSTRQFSLAFSSKDRR</sequence>
<organism evidence="1 2">
    <name type="scientific">Cirrhinus mrigala</name>
    <name type="common">Mrigala</name>
    <dbReference type="NCBI Taxonomy" id="683832"/>
    <lineage>
        <taxon>Eukaryota</taxon>
        <taxon>Metazoa</taxon>
        <taxon>Chordata</taxon>
        <taxon>Craniata</taxon>
        <taxon>Vertebrata</taxon>
        <taxon>Euteleostomi</taxon>
        <taxon>Actinopterygii</taxon>
        <taxon>Neopterygii</taxon>
        <taxon>Teleostei</taxon>
        <taxon>Ostariophysi</taxon>
        <taxon>Cypriniformes</taxon>
        <taxon>Cyprinidae</taxon>
        <taxon>Labeoninae</taxon>
        <taxon>Labeonini</taxon>
        <taxon>Cirrhinus</taxon>
    </lineage>
</organism>
<comment type="caution">
    <text evidence="1">The sequence shown here is derived from an EMBL/GenBank/DDBJ whole genome shotgun (WGS) entry which is preliminary data.</text>
</comment>
<dbReference type="AlphaFoldDB" id="A0ABD0MJ62"/>
<protein>
    <submittedName>
        <fullName evidence="1">Uncharacterized protein</fullName>
    </submittedName>
</protein>
<dbReference type="InterPro" id="IPR012337">
    <property type="entry name" value="RNaseH-like_sf"/>
</dbReference>
<proteinExistence type="predicted"/>
<reference evidence="1 2" key="1">
    <citation type="submission" date="2024-05" db="EMBL/GenBank/DDBJ databases">
        <title>Genome sequencing and assembly of Indian major carp, Cirrhinus mrigala (Hamilton, 1822).</title>
        <authorList>
            <person name="Mohindra V."/>
            <person name="Chowdhury L.M."/>
            <person name="Lal K."/>
            <person name="Jena J.K."/>
        </authorList>
    </citation>
    <scope>NUCLEOTIDE SEQUENCE [LARGE SCALE GENOMIC DNA]</scope>
    <source>
        <strain evidence="1">CM1030</strain>
        <tissue evidence="1">Blood</tissue>
    </source>
</reference>
<dbReference type="InterPro" id="IPR052055">
    <property type="entry name" value="Hepadnavirus_pol/RT"/>
</dbReference>
<dbReference type="Proteomes" id="UP001529510">
    <property type="component" value="Unassembled WGS sequence"/>
</dbReference>
<accession>A0ABD0MJ62</accession>
<dbReference type="EMBL" id="JAMKFB020000702">
    <property type="protein sequence ID" value="KAL0148546.1"/>
    <property type="molecule type" value="Genomic_DNA"/>
</dbReference>
<name>A0ABD0MJ62_CIRMR</name>
<keyword evidence="2" id="KW-1185">Reference proteome</keyword>
<dbReference type="SUPFAM" id="SSF53098">
    <property type="entry name" value="Ribonuclease H-like"/>
    <property type="match status" value="1"/>
</dbReference>
<dbReference type="CDD" id="cd09275">
    <property type="entry name" value="RNase_HI_RT_DIRS1"/>
    <property type="match status" value="1"/>
</dbReference>
<gene>
    <name evidence="1" type="ORF">M9458_056093</name>
</gene>
<dbReference type="PANTHER" id="PTHR33050">
    <property type="entry name" value="REVERSE TRANSCRIPTASE DOMAIN-CONTAINING PROTEIN"/>
    <property type="match status" value="1"/>
</dbReference>